<reference evidence="3" key="1">
    <citation type="submission" date="2022-11" db="UniProtKB">
        <authorList>
            <consortium name="WormBaseParasite"/>
        </authorList>
    </citation>
    <scope>IDENTIFICATION</scope>
</reference>
<feature type="compositionally biased region" description="Acidic residues" evidence="1">
    <location>
        <begin position="97"/>
        <end position="108"/>
    </location>
</feature>
<dbReference type="Proteomes" id="UP000887577">
    <property type="component" value="Unplaced"/>
</dbReference>
<organism evidence="2 3">
    <name type="scientific">Panagrolaimus superbus</name>
    <dbReference type="NCBI Taxonomy" id="310955"/>
    <lineage>
        <taxon>Eukaryota</taxon>
        <taxon>Metazoa</taxon>
        <taxon>Ecdysozoa</taxon>
        <taxon>Nematoda</taxon>
        <taxon>Chromadorea</taxon>
        <taxon>Rhabditida</taxon>
        <taxon>Tylenchina</taxon>
        <taxon>Panagrolaimomorpha</taxon>
        <taxon>Panagrolaimoidea</taxon>
        <taxon>Panagrolaimidae</taxon>
        <taxon>Panagrolaimus</taxon>
    </lineage>
</organism>
<feature type="compositionally biased region" description="Acidic residues" evidence="1">
    <location>
        <begin position="11"/>
        <end position="50"/>
    </location>
</feature>
<feature type="region of interest" description="Disordered" evidence="1">
    <location>
        <begin position="97"/>
        <end position="118"/>
    </location>
</feature>
<feature type="region of interest" description="Disordered" evidence="1">
    <location>
        <begin position="1"/>
        <end position="76"/>
    </location>
</feature>
<dbReference type="WBParaSite" id="PSU_v2.g7269.t1">
    <property type="protein sequence ID" value="PSU_v2.g7269.t1"/>
    <property type="gene ID" value="PSU_v2.g7269"/>
</dbReference>
<proteinExistence type="predicted"/>
<protein>
    <submittedName>
        <fullName evidence="3">Uncharacterized protein</fullName>
    </submittedName>
</protein>
<evidence type="ECO:0000313" key="3">
    <source>
        <dbReference type="WBParaSite" id="PSU_v2.g7269.t1"/>
    </source>
</evidence>
<accession>A0A914Z4I8</accession>
<dbReference type="AlphaFoldDB" id="A0A914Z4I8"/>
<keyword evidence="2" id="KW-1185">Reference proteome</keyword>
<evidence type="ECO:0000313" key="2">
    <source>
        <dbReference type="Proteomes" id="UP000887577"/>
    </source>
</evidence>
<evidence type="ECO:0000256" key="1">
    <source>
        <dbReference type="SAM" id="MobiDB-lite"/>
    </source>
</evidence>
<sequence length="165" mass="19441">MENLENIFSPVDEDDENDMEEDEHNAEEQVIDDAMDSDDSSNVDEYSDSSDLDRELDNQQKSQNDFEEVMEHDFDPPIQLNENFLNNEQHYETVNDFEEEEMESESDEPIFPNEDLPQSKFCDENVPSEGFTYVEESNFTFRRFLNGKYQLQVFADDDRTNCVVN</sequence>
<name>A0A914Z4I8_9BILA</name>